<comment type="caution">
    <text evidence="1">The sequence shown here is derived from an EMBL/GenBank/DDBJ whole genome shotgun (WGS) entry which is preliminary data.</text>
</comment>
<organism evidence="1 2">
    <name type="scientific">Bacillus thuringiensis subsp. finitimus</name>
    <dbReference type="NCBI Taxonomy" id="29337"/>
    <lineage>
        <taxon>Bacteria</taxon>
        <taxon>Bacillati</taxon>
        <taxon>Bacillota</taxon>
        <taxon>Bacilli</taxon>
        <taxon>Bacillales</taxon>
        <taxon>Bacillaceae</taxon>
        <taxon>Bacillus</taxon>
        <taxon>Bacillus cereus group</taxon>
    </lineage>
</organism>
<proteinExistence type="predicted"/>
<dbReference type="Proteomes" id="UP000195030">
    <property type="component" value="Unassembled WGS sequence"/>
</dbReference>
<dbReference type="AlphaFoldDB" id="A0A243G9Y6"/>
<dbReference type="RefSeq" id="WP_060629757.1">
    <property type="nucleotide sequence ID" value="NZ_NFEL01000053.1"/>
</dbReference>
<sequence>MYWYACLTTVLTTKFNSRGGVSESYGEILGLSTYDLDGDIEEGILWYRCKRVLEDDKLEELDEHDEIGEYLLQSKGGSE</sequence>
<name>A0A243G9Y6_BACTF</name>
<gene>
    <name evidence="1" type="ORF">BK772_28540</name>
</gene>
<evidence type="ECO:0000313" key="2">
    <source>
        <dbReference type="Proteomes" id="UP000195030"/>
    </source>
</evidence>
<accession>A0A243G9Y6</accession>
<evidence type="ECO:0000313" key="1">
    <source>
        <dbReference type="EMBL" id="OUA03844.1"/>
    </source>
</evidence>
<protein>
    <submittedName>
        <fullName evidence="1">Uncharacterized protein</fullName>
    </submittedName>
</protein>
<dbReference type="EMBL" id="NFEL01000053">
    <property type="protein sequence ID" value="OUA03844.1"/>
    <property type="molecule type" value="Genomic_DNA"/>
</dbReference>
<reference evidence="1 2" key="1">
    <citation type="submission" date="2016-10" db="EMBL/GenBank/DDBJ databases">
        <title>Comparative genomics of Bacillus thuringiensis reveals a path to pathogens against multiple invertebrate hosts.</title>
        <authorList>
            <person name="Zheng J."/>
            <person name="Gao Q."/>
            <person name="Liu H."/>
            <person name="Peng D."/>
            <person name="Ruan L."/>
            <person name="Sun M."/>
        </authorList>
    </citation>
    <scope>NUCLEOTIDE SEQUENCE [LARGE SCALE GENOMIC DNA]</scope>
    <source>
        <strain evidence="1">CTC</strain>
    </source>
</reference>